<evidence type="ECO:0000313" key="1">
    <source>
        <dbReference type="EMBL" id="OBX51727.1"/>
    </source>
</evidence>
<evidence type="ECO:0000313" key="2">
    <source>
        <dbReference type="Proteomes" id="UP000092671"/>
    </source>
</evidence>
<name>A0A1B8PL62_MORNO</name>
<organism evidence="1 2">
    <name type="scientific">Moraxella nonliquefaciens</name>
    <dbReference type="NCBI Taxonomy" id="478"/>
    <lineage>
        <taxon>Bacteria</taxon>
        <taxon>Pseudomonadati</taxon>
        <taxon>Pseudomonadota</taxon>
        <taxon>Gammaproteobacteria</taxon>
        <taxon>Moraxellales</taxon>
        <taxon>Moraxellaceae</taxon>
        <taxon>Moraxella</taxon>
    </lineage>
</organism>
<dbReference type="AlphaFoldDB" id="A0A1B8PL62"/>
<proteinExistence type="predicted"/>
<dbReference type="EMBL" id="LZDN01000004">
    <property type="protein sequence ID" value="OBX51727.1"/>
    <property type="molecule type" value="Genomic_DNA"/>
</dbReference>
<accession>A0A1B8PL62</accession>
<dbReference type="Proteomes" id="UP000092671">
    <property type="component" value="Unassembled WGS sequence"/>
</dbReference>
<protein>
    <submittedName>
        <fullName evidence="1">Uncharacterized protein</fullName>
    </submittedName>
</protein>
<sequence length="86" mass="9690">MVRDTHPVANGFILKLILQGEKMSDDFYKELYASAQEALAIAKGEIEPSRVFTYERPNTKANYNLFTNSISAQKPCKIGKIHKNSV</sequence>
<reference evidence="1 2" key="1">
    <citation type="submission" date="2016-06" db="EMBL/GenBank/DDBJ databases">
        <title>Draft genome of Moraxella nonliquefaciens CCUG 60284.</title>
        <authorList>
            <person name="Salva-Serra F."/>
            <person name="Engstrom-Jakobsson H."/>
            <person name="Thorell K."/>
            <person name="Gonzales-Siles L."/>
            <person name="Karlsson R."/>
            <person name="Boulund F."/>
            <person name="Engstrand L."/>
            <person name="Kristiansson E."/>
            <person name="Moore E."/>
        </authorList>
    </citation>
    <scope>NUCLEOTIDE SEQUENCE [LARGE SCALE GENOMIC DNA]</scope>
    <source>
        <strain evidence="1 2">CCUG 60284</strain>
    </source>
</reference>
<comment type="caution">
    <text evidence="1">The sequence shown here is derived from an EMBL/GenBank/DDBJ whole genome shotgun (WGS) entry which is preliminary data.</text>
</comment>
<gene>
    <name evidence="1" type="ORF">A9Z60_06930</name>
</gene>